<feature type="domain" description="Mannose-1-phosphate guanyltransferase C-terminal" evidence="8">
    <location>
        <begin position="306"/>
        <end position="412"/>
    </location>
</feature>
<dbReference type="InterPro" id="IPR056729">
    <property type="entry name" value="GMPPB_C"/>
</dbReference>
<dbReference type="Gene3D" id="3.90.550.10">
    <property type="entry name" value="Spore Coat Polysaccharide Biosynthesis Protein SpsA, Chain A"/>
    <property type="match status" value="1"/>
</dbReference>
<dbReference type="GO" id="GO:0009298">
    <property type="term" value="P:GDP-mannose biosynthetic process"/>
    <property type="evidence" value="ECO:0007669"/>
    <property type="project" value="EnsemblFungi"/>
</dbReference>
<dbReference type="FunFam" id="3.90.550.10:FF:000013">
    <property type="entry name" value="mannose-1-phosphate guanyltransferase beta"/>
    <property type="match status" value="1"/>
</dbReference>
<dbReference type="EMBL" id="AFBI03000009">
    <property type="protein sequence ID" value="EJW05152.1"/>
    <property type="molecule type" value="Genomic_DNA"/>
</dbReference>
<evidence type="ECO:0000259" key="7">
    <source>
        <dbReference type="Pfam" id="PF00483"/>
    </source>
</evidence>
<comment type="similarity">
    <text evidence="2">Belongs to the transferase hexapeptide repeat family.</text>
</comment>
<evidence type="ECO:0000256" key="6">
    <source>
        <dbReference type="ARBA" id="ARBA00047343"/>
    </source>
</evidence>
<evidence type="ECO:0000256" key="3">
    <source>
        <dbReference type="ARBA" id="ARBA00012387"/>
    </source>
</evidence>
<dbReference type="Gene3D" id="2.160.10.10">
    <property type="entry name" value="Hexapeptide repeat proteins"/>
    <property type="match status" value="1"/>
</dbReference>
<evidence type="ECO:0000313" key="10">
    <source>
        <dbReference type="Proteomes" id="UP000003163"/>
    </source>
</evidence>
<dbReference type="InterPro" id="IPR005835">
    <property type="entry name" value="NTP_transferase_dom"/>
</dbReference>
<reference evidence="10" key="2">
    <citation type="submission" date="2015-07" db="EMBL/GenBank/DDBJ databases">
        <title>Contrasting host-pathogen interactions and genome evolution in two generalist and specialist microsporidian pathogens of mosquitoes.</title>
        <authorList>
            <consortium name="The Broad Institute Genomics Platform"/>
            <consortium name="The Broad Institute Genome Sequencing Center for Infectious Disease"/>
            <person name="Cuomo C.A."/>
            <person name="Sanscrainte N.D."/>
            <person name="Goldberg J.M."/>
            <person name="Heiman D."/>
            <person name="Young S."/>
            <person name="Zeng Q."/>
            <person name="Becnel J.J."/>
            <person name="Birren B.W."/>
        </authorList>
    </citation>
    <scope>NUCLEOTIDE SEQUENCE [LARGE SCALE GENOMIC DNA]</scope>
    <source>
        <strain evidence="10">USNM 41457</strain>
    </source>
</reference>
<dbReference type="GO" id="GO:0005525">
    <property type="term" value="F:GTP binding"/>
    <property type="evidence" value="ECO:0007669"/>
    <property type="project" value="UniProtKB-KW"/>
</dbReference>
<comment type="caution">
    <text evidence="9">The sequence shown here is derived from an EMBL/GenBank/DDBJ whole genome shotgun (WGS) entry which is preliminary data.</text>
</comment>
<dbReference type="InterPro" id="IPR050486">
    <property type="entry name" value="Mannose-1P_guanyltransferase"/>
</dbReference>
<dbReference type="SUPFAM" id="SSF53448">
    <property type="entry name" value="Nucleotide-diphospho-sugar transferases"/>
    <property type="match status" value="1"/>
</dbReference>
<evidence type="ECO:0000256" key="4">
    <source>
        <dbReference type="ARBA" id="ARBA00022679"/>
    </source>
</evidence>
<keyword evidence="4" id="KW-0808">Transferase</keyword>
<dbReference type="Pfam" id="PF25087">
    <property type="entry name" value="GMPPB_C"/>
    <property type="match status" value="1"/>
</dbReference>
<dbReference type="InParanoid" id="J9DV40"/>
<dbReference type="HOGENOM" id="CLU_029499_0_0_1"/>
<dbReference type="Pfam" id="PF00483">
    <property type="entry name" value="NTP_transferase"/>
    <property type="match status" value="1"/>
</dbReference>
<comment type="catalytic activity">
    <reaction evidence="6">
        <text>alpha-D-mannose 1-phosphate + GTP + H(+) = GDP-alpha-D-mannose + diphosphate</text>
        <dbReference type="Rhea" id="RHEA:15229"/>
        <dbReference type="ChEBI" id="CHEBI:15378"/>
        <dbReference type="ChEBI" id="CHEBI:33019"/>
        <dbReference type="ChEBI" id="CHEBI:37565"/>
        <dbReference type="ChEBI" id="CHEBI:57527"/>
        <dbReference type="ChEBI" id="CHEBI:58409"/>
        <dbReference type="EC" id="2.7.7.13"/>
    </reaction>
</comment>
<comment type="pathway">
    <text evidence="1">Nucleotide-sugar biosynthesis; GDP-alpha-D-mannose biosynthesis; GDP-alpha-D-mannose from alpha-D-mannose 1-phosphate (GTP route): step 1/1.</text>
</comment>
<reference evidence="9 10" key="1">
    <citation type="submission" date="2011-08" db="EMBL/GenBank/DDBJ databases">
        <authorList>
            <person name="Liu Z.J."/>
            <person name="Shi F.L."/>
            <person name="Lu J.Q."/>
            <person name="Li M."/>
            <person name="Wang Z.L."/>
        </authorList>
    </citation>
    <scope>NUCLEOTIDE SEQUENCE [LARGE SCALE GENOMIC DNA]</scope>
    <source>
        <strain evidence="9 10">USNM 41457</strain>
    </source>
</reference>
<evidence type="ECO:0000256" key="1">
    <source>
        <dbReference type="ARBA" id="ARBA00004823"/>
    </source>
</evidence>
<evidence type="ECO:0000256" key="2">
    <source>
        <dbReference type="ARBA" id="ARBA00007274"/>
    </source>
</evidence>
<evidence type="ECO:0000313" key="9">
    <source>
        <dbReference type="EMBL" id="EJW05152.1"/>
    </source>
</evidence>
<name>J9DV40_EDHAE</name>
<keyword evidence="10" id="KW-1185">Reference proteome</keyword>
<dbReference type="PANTHER" id="PTHR22572">
    <property type="entry name" value="SUGAR-1-PHOSPHATE GUANYL TRANSFERASE"/>
    <property type="match status" value="1"/>
</dbReference>
<organism evidence="9 10">
    <name type="scientific">Edhazardia aedis (strain USNM 41457)</name>
    <name type="common">Microsporidian parasite</name>
    <dbReference type="NCBI Taxonomy" id="1003232"/>
    <lineage>
        <taxon>Eukaryota</taxon>
        <taxon>Fungi</taxon>
        <taxon>Fungi incertae sedis</taxon>
        <taxon>Microsporidia</taxon>
        <taxon>Edhazardia</taxon>
    </lineage>
</organism>
<accession>J9DV40</accession>
<dbReference type="EC" id="2.7.7.13" evidence="3"/>
<dbReference type="FunCoup" id="J9DV40">
    <property type="interactions" value="84"/>
</dbReference>
<proteinExistence type="inferred from homology"/>
<dbReference type="GO" id="GO:0000032">
    <property type="term" value="P:cell wall mannoprotein biosynthetic process"/>
    <property type="evidence" value="ECO:0007669"/>
    <property type="project" value="EnsemblFungi"/>
</dbReference>
<dbReference type="InterPro" id="IPR029044">
    <property type="entry name" value="Nucleotide-diphossugar_trans"/>
</dbReference>
<gene>
    <name evidence="9" type="ORF">EDEG_00763</name>
</gene>
<evidence type="ECO:0000256" key="5">
    <source>
        <dbReference type="ARBA" id="ARBA00023306"/>
    </source>
</evidence>
<feature type="domain" description="Nucleotidyl transferase" evidence="7">
    <location>
        <begin position="10"/>
        <end position="239"/>
    </location>
</feature>
<dbReference type="STRING" id="1003232.J9DV40"/>
<dbReference type="GO" id="GO:0004475">
    <property type="term" value="F:mannose-1-phosphate guanylyltransferase (GTP) activity"/>
    <property type="evidence" value="ECO:0007669"/>
    <property type="project" value="UniProtKB-EC"/>
</dbReference>
<dbReference type="AlphaFoldDB" id="J9DV40"/>
<sequence>MEIRGIPSSALILVGGYGTRLRPFTLTISKPLVPFANKPILFHQIDYLYKIGVHRIILATCSREKETDSIIIESFRDYKSLEIIFSYEDSPLGTAGPLYLARDLLTYPCFVLNSDVICNYPLEDMLYFHQLKGCEATILSTFVKEPSKYGVMVRRTDELSHLVEKFVEKPKDFVGNSINAGIYILEKSVIEKIPGPNIECSIENEIFPALAYRNTLAVFDLYGYWMDIGQPKDYLEGLSLYISNGIHSLDPKTVAENYIYRSFGSEFYNDKIITHENYLKEEKISNINFYNISKLNDADIFSNNMIDNSIIHKTVKMGHGCKIGPNVVIGENVKIGDCVRLRDCAIFSNTILSDGVFVNKSIIGWDSVIKRWARLDEFCFLGSKVTVESCVSIKNCTILPYKKISTNSDNMIII</sequence>
<evidence type="ECO:0000259" key="8">
    <source>
        <dbReference type="Pfam" id="PF25087"/>
    </source>
</evidence>
<dbReference type="VEuPathDB" id="MicrosporidiaDB:EDEG_00763"/>
<protein>
    <recommendedName>
        <fullName evidence="3">mannose-1-phosphate guanylyltransferase</fullName>
        <ecNumber evidence="3">2.7.7.13</ecNumber>
    </recommendedName>
</protein>
<dbReference type="OrthoDB" id="1733332at2759"/>
<dbReference type="OMA" id="GPNCWIC"/>
<keyword evidence="5" id="KW-0131">Cell cycle</keyword>
<dbReference type="Proteomes" id="UP000003163">
    <property type="component" value="Unassembled WGS sequence"/>
</dbReference>